<dbReference type="OrthoDB" id="199599at2759"/>
<evidence type="ECO:0000313" key="10">
    <source>
        <dbReference type="Proteomes" id="UP000242180"/>
    </source>
</evidence>
<evidence type="ECO:0000256" key="6">
    <source>
        <dbReference type="SAM" id="MobiDB-lite"/>
    </source>
</evidence>
<evidence type="ECO:0000313" key="9">
    <source>
        <dbReference type="EMBL" id="ORY92091.1"/>
    </source>
</evidence>
<dbReference type="InParanoid" id="A0A1X2H2T2"/>
<comment type="subcellular location">
    <subcellularLocation>
        <location evidence="1">Cell membrane</location>
        <topology evidence="1">Multi-pass membrane protein</topology>
    </subcellularLocation>
</comment>
<organism evidence="9 10">
    <name type="scientific">Syncephalastrum racemosum</name>
    <name type="common">Filamentous fungus</name>
    <dbReference type="NCBI Taxonomy" id="13706"/>
    <lineage>
        <taxon>Eukaryota</taxon>
        <taxon>Fungi</taxon>
        <taxon>Fungi incertae sedis</taxon>
        <taxon>Mucoromycota</taxon>
        <taxon>Mucoromycotina</taxon>
        <taxon>Mucoromycetes</taxon>
        <taxon>Mucorales</taxon>
        <taxon>Syncephalastraceae</taxon>
        <taxon>Syncephalastrum</taxon>
    </lineage>
</organism>
<evidence type="ECO:0000256" key="3">
    <source>
        <dbReference type="ARBA" id="ARBA00022692"/>
    </source>
</evidence>
<feature type="compositionally biased region" description="Basic and acidic residues" evidence="6">
    <location>
        <begin position="9"/>
        <end position="23"/>
    </location>
</feature>
<keyword evidence="10" id="KW-1185">Reference proteome</keyword>
<dbReference type="InterPro" id="IPR003807">
    <property type="entry name" value="DUF202"/>
</dbReference>
<feature type="transmembrane region" description="Helical" evidence="7">
    <location>
        <begin position="188"/>
        <end position="210"/>
    </location>
</feature>
<reference evidence="9 10" key="1">
    <citation type="submission" date="2016-07" db="EMBL/GenBank/DDBJ databases">
        <title>Pervasive Adenine N6-methylation of Active Genes in Fungi.</title>
        <authorList>
            <consortium name="DOE Joint Genome Institute"/>
            <person name="Mondo S.J."/>
            <person name="Dannebaum R.O."/>
            <person name="Kuo R.C."/>
            <person name="Labutti K."/>
            <person name="Haridas S."/>
            <person name="Kuo A."/>
            <person name="Salamov A."/>
            <person name="Ahrendt S.R."/>
            <person name="Lipzen A."/>
            <person name="Sullivan W."/>
            <person name="Andreopoulos W.B."/>
            <person name="Clum A."/>
            <person name="Lindquist E."/>
            <person name="Daum C."/>
            <person name="Ramamoorthy G.K."/>
            <person name="Gryganskyi A."/>
            <person name="Culley D."/>
            <person name="Magnuson J.K."/>
            <person name="James T.Y."/>
            <person name="O'Malley M.A."/>
            <person name="Stajich J.E."/>
            <person name="Spatafora J.W."/>
            <person name="Visel A."/>
            <person name="Grigoriev I.V."/>
        </authorList>
    </citation>
    <scope>NUCLEOTIDE SEQUENCE [LARGE SCALE GENOMIC DNA]</scope>
    <source>
        <strain evidence="9 10">NRRL 2496</strain>
    </source>
</reference>
<dbReference type="AlphaFoldDB" id="A0A1X2H2T2"/>
<gene>
    <name evidence="9" type="ORF">BCR43DRAFT_497769</name>
</gene>
<proteinExistence type="predicted"/>
<sequence>MAENNTTHPLDREDDSASDRRQPNEQSLRRRSSSLPSSTEISSDRRHEFEPPFLVRTKSRQEKQDMHAEYERRKSTKSPYDTLRRVYERFSTSALLENKAAVARDHLANERTFLAWLRTSLSLVTVGVAITQLYHLSPSGMTSEQSHMGRSIGATFVGLSILFLYIANARYFHSQVALTKDFFPASRGAILFGSTGVLAVLIAMFVVILIDVRSG</sequence>
<feature type="transmembrane region" description="Helical" evidence="7">
    <location>
        <begin position="148"/>
        <end position="167"/>
    </location>
</feature>
<accession>A0A1X2H2T2</accession>
<name>A0A1X2H2T2_SYNRA</name>
<dbReference type="EMBL" id="MCGN01000010">
    <property type="protein sequence ID" value="ORY92091.1"/>
    <property type="molecule type" value="Genomic_DNA"/>
</dbReference>
<evidence type="ECO:0000256" key="4">
    <source>
        <dbReference type="ARBA" id="ARBA00022989"/>
    </source>
</evidence>
<dbReference type="GO" id="GO:0005886">
    <property type="term" value="C:plasma membrane"/>
    <property type="evidence" value="ECO:0007669"/>
    <property type="project" value="UniProtKB-SubCell"/>
</dbReference>
<keyword evidence="5 7" id="KW-0472">Membrane</keyword>
<dbReference type="Proteomes" id="UP000242180">
    <property type="component" value="Unassembled WGS sequence"/>
</dbReference>
<evidence type="ECO:0000256" key="1">
    <source>
        <dbReference type="ARBA" id="ARBA00004651"/>
    </source>
</evidence>
<evidence type="ECO:0000256" key="2">
    <source>
        <dbReference type="ARBA" id="ARBA00022475"/>
    </source>
</evidence>
<keyword evidence="2" id="KW-1003">Cell membrane</keyword>
<keyword evidence="4 7" id="KW-1133">Transmembrane helix</keyword>
<dbReference type="OMA" id="FHTQIAM"/>
<dbReference type="PANTHER" id="PTHR34187:SF2">
    <property type="entry name" value="DUF202 DOMAIN-CONTAINING PROTEIN"/>
    <property type="match status" value="1"/>
</dbReference>
<evidence type="ECO:0000256" key="7">
    <source>
        <dbReference type="SAM" id="Phobius"/>
    </source>
</evidence>
<comment type="caution">
    <text evidence="9">The sequence shown here is derived from an EMBL/GenBank/DDBJ whole genome shotgun (WGS) entry which is preliminary data.</text>
</comment>
<feature type="domain" description="DUF202" evidence="8">
    <location>
        <begin position="104"/>
        <end position="175"/>
    </location>
</feature>
<evidence type="ECO:0000259" key="8">
    <source>
        <dbReference type="Pfam" id="PF02656"/>
    </source>
</evidence>
<protein>
    <recommendedName>
        <fullName evidence="8">DUF202 domain-containing protein</fullName>
    </recommendedName>
</protein>
<keyword evidence="3 7" id="KW-0812">Transmembrane</keyword>
<dbReference type="PANTHER" id="PTHR34187">
    <property type="entry name" value="FGR18P"/>
    <property type="match status" value="1"/>
</dbReference>
<feature type="transmembrane region" description="Helical" evidence="7">
    <location>
        <begin position="113"/>
        <end position="136"/>
    </location>
</feature>
<dbReference type="InterPro" id="IPR052053">
    <property type="entry name" value="IM_YidH-like"/>
</dbReference>
<feature type="compositionally biased region" description="Basic and acidic residues" evidence="6">
    <location>
        <begin position="59"/>
        <end position="73"/>
    </location>
</feature>
<dbReference type="Pfam" id="PF02656">
    <property type="entry name" value="DUF202"/>
    <property type="match status" value="1"/>
</dbReference>
<evidence type="ECO:0000256" key="5">
    <source>
        <dbReference type="ARBA" id="ARBA00023136"/>
    </source>
</evidence>
<feature type="region of interest" description="Disordered" evidence="6">
    <location>
        <begin position="1"/>
        <end position="77"/>
    </location>
</feature>